<reference evidence="10" key="2">
    <citation type="submission" date="2020-09" db="EMBL/GenBank/DDBJ databases">
        <authorList>
            <person name="Sun Q."/>
            <person name="Kim S."/>
        </authorList>
    </citation>
    <scope>NUCLEOTIDE SEQUENCE</scope>
    <source>
        <strain evidence="10">KCTC 22164</strain>
    </source>
</reference>
<comment type="function">
    <text evidence="8">Functions as both a chaperone and a metalloprotease. Maintains the integrity of the outer membrane by promoting either the assembly or the elimination of outer membrane proteins, depending on their folding state.</text>
</comment>
<keyword evidence="3 8" id="KW-0732">Signal</keyword>
<dbReference type="Proteomes" id="UP000631300">
    <property type="component" value="Unassembled WGS sequence"/>
</dbReference>
<dbReference type="CDD" id="cd07333">
    <property type="entry name" value="M48C_bepA_like"/>
    <property type="match status" value="1"/>
</dbReference>
<keyword evidence="2 8" id="KW-0479">Metal-binding</keyword>
<feature type="binding site" evidence="8">
    <location>
        <position position="203"/>
    </location>
    <ligand>
        <name>Zn(2+)</name>
        <dbReference type="ChEBI" id="CHEBI:29105"/>
        <note>catalytic</note>
    </ligand>
</feature>
<comment type="caution">
    <text evidence="10">The sequence shown here is derived from an EMBL/GenBank/DDBJ whole genome shotgun (WGS) entry which is preliminary data.</text>
</comment>
<feature type="signal peptide" evidence="8">
    <location>
        <begin position="1"/>
        <end position="24"/>
    </location>
</feature>
<dbReference type="GO" id="GO:0042597">
    <property type="term" value="C:periplasmic space"/>
    <property type="evidence" value="ECO:0007669"/>
    <property type="project" value="UniProtKB-SubCell"/>
</dbReference>
<keyword evidence="4 8" id="KW-0574">Periplasm</keyword>
<gene>
    <name evidence="10" type="primary">yfgC</name>
    <name evidence="10" type="ORF">GCM10007391_32630</name>
</gene>
<evidence type="ECO:0000256" key="6">
    <source>
        <dbReference type="ARBA" id="ARBA00022833"/>
    </source>
</evidence>
<comment type="cofactor">
    <cofactor evidence="8">
        <name>Zn(2+)</name>
        <dbReference type="ChEBI" id="CHEBI:29105"/>
    </cofactor>
    <text evidence="8">Binds 1 zinc ion per subunit.</text>
</comment>
<dbReference type="GO" id="GO:0004222">
    <property type="term" value="F:metalloendopeptidase activity"/>
    <property type="evidence" value="ECO:0007669"/>
    <property type="project" value="InterPro"/>
</dbReference>
<dbReference type="InterPro" id="IPR030873">
    <property type="entry name" value="Protease_BepA"/>
</dbReference>
<dbReference type="GO" id="GO:0008270">
    <property type="term" value="F:zinc ion binding"/>
    <property type="evidence" value="ECO:0007669"/>
    <property type="project" value="UniProtKB-UniRule"/>
</dbReference>
<feature type="binding site" evidence="8">
    <location>
        <position position="138"/>
    </location>
    <ligand>
        <name>Zn(2+)</name>
        <dbReference type="ChEBI" id="CHEBI:29105"/>
        <note>catalytic</note>
    </ligand>
</feature>
<comment type="similarity">
    <text evidence="8">Belongs to the peptidase M48 family. BepA subfamily.</text>
</comment>
<name>A0A918N116_9ALTE</name>
<feature type="active site" description="Proton donor" evidence="8">
    <location>
        <position position="207"/>
    </location>
</feature>
<dbReference type="Pfam" id="PF01435">
    <property type="entry name" value="Peptidase_M48"/>
    <property type="match status" value="1"/>
</dbReference>
<dbReference type="PANTHER" id="PTHR22726">
    <property type="entry name" value="METALLOENDOPEPTIDASE OMA1"/>
    <property type="match status" value="1"/>
</dbReference>
<feature type="domain" description="Peptidase M48" evidence="9">
    <location>
        <begin position="75"/>
        <end position="261"/>
    </location>
</feature>
<dbReference type="HAMAP" id="MF_00997">
    <property type="entry name" value="Protease_BepA"/>
    <property type="match status" value="1"/>
</dbReference>
<dbReference type="InterPro" id="IPR051156">
    <property type="entry name" value="Mito/Outer_Membr_Metalloprot"/>
</dbReference>
<dbReference type="EMBL" id="BMXP01000012">
    <property type="protein sequence ID" value="GGW95916.1"/>
    <property type="molecule type" value="Genomic_DNA"/>
</dbReference>
<evidence type="ECO:0000256" key="7">
    <source>
        <dbReference type="ARBA" id="ARBA00023049"/>
    </source>
</evidence>
<dbReference type="SUPFAM" id="SSF48452">
    <property type="entry name" value="TPR-like"/>
    <property type="match status" value="1"/>
</dbReference>
<feature type="chain" id="PRO_5038179969" description="Putative beta-barrel assembly-enhancing protease" evidence="8">
    <location>
        <begin position="25"/>
        <end position="488"/>
    </location>
</feature>
<evidence type="ECO:0000256" key="4">
    <source>
        <dbReference type="ARBA" id="ARBA00022764"/>
    </source>
</evidence>
<evidence type="ECO:0000313" key="11">
    <source>
        <dbReference type="Proteomes" id="UP000631300"/>
    </source>
</evidence>
<protein>
    <recommendedName>
        <fullName evidence="8">Putative beta-barrel assembly-enhancing protease</fullName>
        <ecNumber evidence="8">3.4.-.-</ecNumber>
    </recommendedName>
</protein>
<evidence type="ECO:0000256" key="2">
    <source>
        <dbReference type="ARBA" id="ARBA00022723"/>
    </source>
</evidence>
<organism evidence="10 11">
    <name type="scientific">Alteromonas halophila</name>
    <dbReference type="NCBI Taxonomy" id="516698"/>
    <lineage>
        <taxon>Bacteria</taxon>
        <taxon>Pseudomonadati</taxon>
        <taxon>Pseudomonadota</taxon>
        <taxon>Gammaproteobacteria</taxon>
        <taxon>Alteromonadales</taxon>
        <taxon>Alteromonadaceae</taxon>
        <taxon>Alteromonas/Salinimonas group</taxon>
        <taxon>Alteromonas</taxon>
    </lineage>
</organism>
<keyword evidence="7 8" id="KW-0482">Metalloprotease</keyword>
<evidence type="ECO:0000256" key="1">
    <source>
        <dbReference type="ARBA" id="ARBA00022670"/>
    </source>
</evidence>
<reference evidence="10" key="1">
    <citation type="journal article" date="2014" name="Int. J. Syst. Evol. Microbiol.">
        <title>Complete genome sequence of Corynebacterium casei LMG S-19264T (=DSM 44701T), isolated from a smear-ripened cheese.</title>
        <authorList>
            <consortium name="US DOE Joint Genome Institute (JGI-PGF)"/>
            <person name="Walter F."/>
            <person name="Albersmeier A."/>
            <person name="Kalinowski J."/>
            <person name="Ruckert C."/>
        </authorList>
    </citation>
    <scope>NUCLEOTIDE SEQUENCE</scope>
    <source>
        <strain evidence="10">KCTC 22164</strain>
    </source>
</reference>
<dbReference type="Gene3D" id="1.25.40.10">
    <property type="entry name" value="Tetratricopeptide repeat domain"/>
    <property type="match status" value="1"/>
</dbReference>
<feature type="binding site" evidence="8">
    <location>
        <position position="142"/>
    </location>
    <ligand>
        <name>Zn(2+)</name>
        <dbReference type="ChEBI" id="CHEBI:29105"/>
        <note>catalytic</note>
    </ligand>
</feature>
<feature type="active site" evidence="8">
    <location>
        <position position="139"/>
    </location>
</feature>
<dbReference type="Gene3D" id="3.30.2010.10">
    <property type="entry name" value="Metalloproteases ('zincins'), catalytic domain"/>
    <property type="match status" value="1"/>
</dbReference>
<dbReference type="GO" id="GO:0051603">
    <property type="term" value="P:proteolysis involved in protein catabolic process"/>
    <property type="evidence" value="ECO:0007669"/>
    <property type="project" value="TreeGrafter"/>
</dbReference>
<dbReference type="EC" id="3.4.-.-" evidence="8"/>
<sequence length="488" mass="54291" precursor="true">MVIRLKHGVSALLFLCAASLSVVAQDSVIKNKNALPEIGVVASDAMPLDKEILVGDAVMRQMRGQTPIVRDPVLDEYLQDLGNRLVAHAEGAKFPFSFFWVNNDAINAFAFFGGHIGVHTGLIRRAENESELASVLAHEISHVTQRHIARSMQAQQRSTPLAIASMIGGLLVAIANPQAGMAAMQAGQAASAQMQIDYTRSNEQEADRIGIAMLARAGYDPYAAATFFSTMAEEYRMYSRPPARLLTHPLTESRVADARSRAADYPKRYTPPSLAFHLAKARIKARYAFDAGYALEHFTAQIESGDYTIKRGAQYGLALAHMRNENYDKAAEIIFGSLLKDDPDNLFYLDAATDISIALDKPAEAIERLAPHLQNTPRNVVLALNQANAMIAAERFDEAVAILKDFLLVNDEYQIAYEMLADAYRESNQFLDMHQNKAEVYALYGAYSRAVDELQFAYTFAGDNHLTKQRIRARIKQFRDQQERLKRL</sequence>
<dbReference type="InterPro" id="IPR011990">
    <property type="entry name" value="TPR-like_helical_dom_sf"/>
</dbReference>
<keyword evidence="6 8" id="KW-0862">Zinc</keyword>
<dbReference type="PANTHER" id="PTHR22726:SF1">
    <property type="entry name" value="METALLOENDOPEPTIDASE OMA1, MITOCHONDRIAL"/>
    <property type="match status" value="1"/>
</dbReference>
<proteinExistence type="inferred from homology"/>
<comment type="subcellular location">
    <subcellularLocation>
        <location evidence="8">Periplasm</location>
    </subcellularLocation>
</comment>
<evidence type="ECO:0000256" key="3">
    <source>
        <dbReference type="ARBA" id="ARBA00022729"/>
    </source>
</evidence>
<keyword evidence="1 8" id="KW-0645">Protease</keyword>
<keyword evidence="5 8" id="KW-0378">Hydrolase</keyword>
<dbReference type="GO" id="GO:0016020">
    <property type="term" value="C:membrane"/>
    <property type="evidence" value="ECO:0007669"/>
    <property type="project" value="InterPro"/>
</dbReference>
<keyword evidence="11" id="KW-1185">Reference proteome</keyword>
<evidence type="ECO:0000313" key="10">
    <source>
        <dbReference type="EMBL" id="GGW95916.1"/>
    </source>
</evidence>
<evidence type="ECO:0000256" key="8">
    <source>
        <dbReference type="HAMAP-Rule" id="MF_00997"/>
    </source>
</evidence>
<dbReference type="InterPro" id="IPR001915">
    <property type="entry name" value="Peptidase_M48"/>
</dbReference>
<evidence type="ECO:0000259" key="9">
    <source>
        <dbReference type="Pfam" id="PF01435"/>
    </source>
</evidence>
<dbReference type="AlphaFoldDB" id="A0A918N116"/>
<evidence type="ECO:0000256" key="5">
    <source>
        <dbReference type="ARBA" id="ARBA00022801"/>
    </source>
</evidence>
<accession>A0A918N116</accession>